<evidence type="ECO:0000256" key="1">
    <source>
        <dbReference type="SAM" id="Phobius"/>
    </source>
</evidence>
<feature type="transmembrane region" description="Helical" evidence="1">
    <location>
        <begin position="74"/>
        <end position="97"/>
    </location>
</feature>
<feature type="non-terminal residue" evidence="2">
    <location>
        <position position="1"/>
    </location>
</feature>
<keyword evidence="1" id="KW-1133">Transmembrane helix</keyword>
<keyword evidence="1" id="KW-0812">Transmembrane</keyword>
<name>A0A0F9DQ63_9ZZZZ</name>
<organism evidence="2">
    <name type="scientific">marine sediment metagenome</name>
    <dbReference type="NCBI Taxonomy" id="412755"/>
    <lineage>
        <taxon>unclassified sequences</taxon>
        <taxon>metagenomes</taxon>
        <taxon>ecological metagenomes</taxon>
    </lineage>
</organism>
<sequence>QKQFKDAWFYPIITFPSHWPEETNRLLLKNKNFFKGNPFQIDKVLYLPYNNPFEFYIGIKEFFKSKEKIFKKKFVLFISPFGSKAQSIGASLAGIFLKRVRLLICRPVQYHYDIKEPPEGERIKPYVALIKGN</sequence>
<accession>A0A0F9DQ63</accession>
<reference evidence="2" key="1">
    <citation type="journal article" date="2015" name="Nature">
        <title>Complex archaea that bridge the gap between prokaryotes and eukaryotes.</title>
        <authorList>
            <person name="Spang A."/>
            <person name="Saw J.H."/>
            <person name="Jorgensen S.L."/>
            <person name="Zaremba-Niedzwiedzka K."/>
            <person name="Martijn J."/>
            <person name="Lind A.E."/>
            <person name="van Eijk R."/>
            <person name="Schleper C."/>
            <person name="Guy L."/>
            <person name="Ettema T.J."/>
        </authorList>
    </citation>
    <scope>NUCLEOTIDE SEQUENCE</scope>
</reference>
<protein>
    <submittedName>
        <fullName evidence="2">Uncharacterized protein</fullName>
    </submittedName>
</protein>
<gene>
    <name evidence="2" type="ORF">LCGC14_2250610</name>
</gene>
<comment type="caution">
    <text evidence="2">The sequence shown here is derived from an EMBL/GenBank/DDBJ whole genome shotgun (WGS) entry which is preliminary data.</text>
</comment>
<keyword evidence="1" id="KW-0472">Membrane</keyword>
<evidence type="ECO:0000313" key="2">
    <source>
        <dbReference type="EMBL" id="KKL55921.1"/>
    </source>
</evidence>
<dbReference type="EMBL" id="LAZR01030665">
    <property type="protein sequence ID" value="KKL55921.1"/>
    <property type="molecule type" value="Genomic_DNA"/>
</dbReference>
<dbReference type="AlphaFoldDB" id="A0A0F9DQ63"/>
<proteinExistence type="predicted"/>